<dbReference type="Proteomes" id="UP001500390">
    <property type="component" value="Unassembled WGS sequence"/>
</dbReference>
<protein>
    <recommendedName>
        <fullName evidence="5">Lipoprotein</fullName>
    </recommendedName>
</protein>
<gene>
    <name evidence="3" type="ORF">GCM10023153_16020</name>
</gene>
<name>A0ABP8JR26_9MICO</name>
<evidence type="ECO:0000256" key="1">
    <source>
        <dbReference type="SAM" id="MobiDB-lite"/>
    </source>
</evidence>
<feature type="region of interest" description="Disordered" evidence="1">
    <location>
        <begin position="32"/>
        <end position="53"/>
    </location>
</feature>
<feature type="chain" id="PRO_5045195877" description="Lipoprotein" evidence="2">
    <location>
        <begin position="29"/>
        <end position="196"/>
    </location>
</feature>
<evidence type="ECO:0008006" key="5">
    <source>
        <dbReference type="Google" id="ProtNLM"/>
    </source>
</evidence>
<evidence type="ECO:0000313" key="3">
    <source>
        <dbReference type="EMBL" id="GAA4394698.1"/>
    </source>
</evidence>
<feature type="compositionally biased region" description="Low complexity" evidence="1">
    <location>
        <begin position="39"/>
        <end position="53"/>
    </location>
</feature>
<evidence type="ECO:0000313" key="4">
    <source>
        <dbReference type="Proteomes" id="UP001500390"/>
    </source>
</evidence>
<dbReference type="RefSeq" id="WP_159902171.1">
    <property type="nucleotide sequence ID" value="NZ_BAABFX010000025.1"/>
</dbReference>
<sequence>MNTATAATRVRSRVALASIAVAAIAALAACTDDTPEPSPSGSGSSSATASSAPAFVPSDQSAKVLAATLPAVQGSAKGTVGKQPATLNVAEVRATAGGTLLTFWFSGAQAAPLGDQGEKSWENQPTLVDVAGKKVYEPFTFTHSRGETYCLCTDAAYARGDAQPRTIYYPALPDTVTTVEVRQAGFDKPISVPVTR</sequence>
<organism evidence="3 4">
    <name type="scientific">Ornithinibacter aureus</name>
    <dbReference type="NCBI Taxonomy" id="622664"/>
    <lineage>
        <taxon>Bacteria</taxon>
        <taxon>Bacillati</taxon>
        <taxon>Actinomycetota</taxon>
        <taxon>Actinomycetes</taxon>
        <taxon>Micrococcales</taxon>
        <taxon>Intrasporangiaceae</taxon>
        <taxon>Ornithinibacter</taxon>
    </lineage>
</organism>
<comment type="caution">
    <text evidence="3">The sequence shown here is derived from an EMBL/GenBank/DDBJ whole genome shotgun (WGS) entry which is preliminary data.</text>
</comment>
<keyword evidence="2" id="KW-0732">Signal</keyword>
<accession>A0ABP8JR26</accession>
<dbReference type="EMBL" id="BAABFX010000025">
    <property type="protein sequence ID" value="GAA4394698.1"/>
    <property type="molecule type" value="Genomic_DNA"/>
</dbReference>
<reference evidence="4" key="1">
    <citation type="journal article" date="2019" name="Int. J. Syst. Evol. Microbiol.">
        <title>The Global Catalogue of Microorganisms (GCM) 10K type strain sequencing project: providing services to taxonomists for standard genome sequencing and annotation.</title>
        <authorList>
            <consortium name="The Broad Institute Genomics Platform"/>
            <consortium name="The Broad Institute Genome Sequencing Center for Infectious Disease"/>
            <person name="Wu L."/>
            <person name="Ma J."/>
        </authorList>
    </citation>
    <scope>NUCLEOTIDE SEQUENCE [LARGE SCALE GENOMIC DNA]</scope>
    <source>
        <strain evidence="4">JCM 17738</strain>
    </source>
</reference>
<feature type="signal peptide" evidence="2">
    <location>
        <begin position="1"/>
        <end position="28"/>
    </location>
</feature>
<proteinExistence type="predicted"/>
<evidence type="ECO:0000256" key="2">
    <source>
        <dbReference type="SAM" id="SignalP"/>
    </source>
</evidence>
<keyword evidence="4" id="KW-1185">Reference proteome</keyword>